<proteinExistence type="predicted"/>
<organism evidence="1 2">
    <name type="scientific">Sphingoaurantiacus capsulatus</name>
    <dbReference type="NCBI Taxonomy" id="1771310"/>
    <lineage>
        <taxon>Bacteria</taxon>
        <taxon>Pseudomonadati</taxon>
        <taxon>Pseudomonadota</taxon>
        <taxon>Alphaproteobacteria</taxon>
        <taxon>Sphingomonadales</taxon>
        <taxon>Sphingosinicellaceae</taxon>
        <taxon>Sphingoaurantiacus</taxon>
    </lineage>
</organism>
<accession>A0ABV7XEG3</accession>
<comment type="caution">
    <text evidence="1">The sequence shown here is derived from an EMBL/GenBank/DDBJ whole genome shotgun (WGS) entry which is preliminary data.</text>
</comment>
<gene>
    <name evidence="1" type="ORF">ACFOMD_17260</name>
</gene>
<name>A0ABV7XEG3_9SPHN</name>
<sequence>MQIDIDAMREIAESMYVPHARRHFGSSGTEALRQLVTALRRIYRDLDPSLYTGTLMVVARPDGADTTSSLGTPIHNIGAGQPIQHQIAGNCAVNALPNGRLEIYNLLPDAIQLSHEAVVYAYSNRVERMFIGGEIFTIPNPSPAAMASIFARPTFSSLDAALARYATHVVNKTICFILAHHADGIWAEQNRLFLRAKPEEVMRRSLHQFLRDAFPDAEVRPEQIVDESHPVDIKVTWADTTHRAIIEIKWLGDSVDAAGKITTIYRDARANEGAKQLSDYLDADSATAPRLRTRGYLVVFDARRRGLTESQSTIDHEKGHYYRDRDINYDPDYHAKRLDFANPVRMFAEPQIS</sequence>
<evidence type="ECO:0000313" key="2">
    <source>
        <dbReference type="Proteomes" id="UP001595615"/>
    </source>
</evidence>
<evidence type="ECO:0008006" key="3">
    <source>
        <dbReference type="Google" id="ProtNLM"/>
    </source>
</evidence>
<reference evidence="2" key="1">
    <citation type="journal article" date="2019" name="Int. J. Syst. Evol. Microbiol.">
        <title>The Global Catalogue of Microorganisms (GCM) 10K type strain sequencing project: providing services to taxonomists for standard genome sequencing and annotation.</title>
        <authorList>
            <consortium name="The Broad Institute Genomics Platform"/>
            <consortium name="The Broad Institute Genome Sequencing Center for Infectious Disease"/>
            <person name="Wu L."/>
            <person name="Ma J."/>
        </authorList>
    </citation>
    <scope>NUCLEOTIDE SEQUENCE [LARGE SCALE GENOMIC DNA]</scope>
    <source>
        <strain evidence="2">KCTC 42644</strain>
    </source>
</reference>
<evidence type="ECO:0000313" key="1">
    <source>
        <dbReference type="EMBL" id="MFC3714321.1"/>
    </source>
</evidence>
<dbReference type="EMBL" id="JBHRXV010000014">
    <property type="protein sequence ID" value="MFC3714321.1"/>
    <property type="molecule type" value="Genomic_DNA"/>
</dbReference>
<dbReference type="RefSeq" id="WP_380863709.1">
    <property type="nucleotide sequence ID" value="NZ_JBHRXV010000014.1"/>
</dbReference>
<keyword evidence="2" id="KW-1185">Reference proteome</keyword>
<dbReference type="Proteomes" id="UP001595615">
    <property type="component" value="Unassembled WGS sequence"/>
</dbReference>
<protein>
    <recommendedName>
        <fullName evidence="3">Restriction endonuclease</fullName>
    </recommendedName>
</protein>